<dbReference type="Pfam" id="PF00149">
    <property type="entry name" value="Metallophos"/>
    <property type="match status" value="1"/>
</dbReference>
<proteinExistence type="predicted"/>
<dbReference type="PANTHER" id="PTHR37844:SF2">
    <property type="entry name" value="SER_THR PROTEIN PHOSPHATASE SUPERFAMILY (AFU_ORTHOLOGUE AFUA_1G14840)"/>
    <property type="match status" value="1"/>
</dbReference>
<comment type="caution">
    <text evidence="2">The sequence shown here is derived from an EMBL/GenBank/DDBJ whole genome shotgun (WGS) entry which is preliminary data.</text>
</comment>
<organism evidence="2">
    <name type="scientific">marine sediment metagenome</name>
    <dbReference type="NCBI Taxonomy" id="412755"/>
    <lineage>
        <taxon>unclassified sequences</taxon>
        <taxon>metagenomes</taxon>
        <taxon>ecological metagenomes</taxon>
    </lineage>
</organism>
<name>A0A0F9DNE8_9ZZZZ</name>
<dbReference type="InterPro" id="IPR004843">
    <property type="entry name" value="Calcineurin-like_PHP"/>
</dbReference>
<evidence type="ECO:0000313" key="2">
    <source>
        <dbReference type="EMBL" id="KKL63253.1"/>
    </source>
</evidence>
<dbReference type="AlphaFoldDB" id="A0A0F9DNE8"/>
<gene>
    <name evidence="2" type="ORF">LCGC14_2176930</name>
</gene>
<accession>A0A0F9DNE8</accession>
<dbReference type="SUPFAM" id="SSF56300">
    <property type="entry name" value="Metallo-dependent phosphatases"/>
    <property type="match status" value="1"/>
</dbReference>
<dbReference type="Gene3D" id="3.60.21.10">
    <property type="match status" value="1"/>
</dbReference>
<reference evidence="2" key="1">
    <citation type="journal article" date="2015" name="Nature">
        <title>Complex archaea that bridge the gap between prokaryotes and eukaryotes.</title>
        <authorList>
            <person name="Spang A."/>
            <person name="Saw J.H."/>
            <person name="Jorgensen S.L."/>
            <person name="Zaremba-Niedzwiedzka K."/>
            <person name="Martijn J."/>
            <person name="Lind A.E."/>
            <person name="van Eijk R."/>
            <person name="Schleper C."/>
            <person name="Guy L."/>
            <person name="Ettema T.J."/>
        </authorList>
    </citation>
    <scope>NUCLEOTIDE SEQUENCE</scope>
</reference>
<dbReference type="GO" id="GO:0016787">
    <property type="term" value="F:hydrolase activity"/>
    <property type="evidence" value="ECO:0007669"/>
    <property type="project" value="InterPro"/>
</dbReference>
<evidence type="ECO:0000259" key="1">
    <source>
        <dbReference type="Pfam" id="PF00149"/>
    </source>
</evidence>
<dbReference type="InterPro" id="IPR029052">
    <property type="entry name" value="Metallo-depent_PP-like"/>
</dbReference>
<sequence length="252" mass="28643">MKLHIVSDIHNEFGDFEYSPPDCDVVICAGDVHPGVDGLTWIAETYGSSLGMPVIFVAGNHEFWDDNRLHDHYETMRAKAKDLRIHFLQNDEVIIDGVRFLGCTLWTDLNLMGDAPLAVTRAPTDVKDYKNIYFSAGQRLLPFHTIQEHEMSLDFLTKSLNTPFDGKTVVVTHHAPSEQSCFPKFRGDPVNYCFASNLDRFVEVMAPELWCHGHIHQSQDYVIGTTRIICNPRGYDDYLPNAKFDPQLVVDI</sequence>
<feature type="domain" description="Calcineurin-like phosphoesterase" evidence="1">
    <location>
        <begin position="1"/>
        <end position="217"/>
    </location>
</feature>
<protein>
    <recommendedName>
        <fullName evidence="1">Calcineurin-like phosphoesterase domain-containing protein</fullName>
    </recommendedName>
</protein>
<dbReference type="EMBL" id="LAZR01028233">
    <property type="protein sequence ID" value="KKL63253.1"/>
    <property type="molecule type" value="Genomic_DNA"/>
</dbReference>
<dbReference type="PANTHER" id="PTHR37844">
    <property type="entry name" value="SER/THR PROTEIN PHOSPHATASE SUPERFAMILY (AFU_ORTHOLOGUE AFUA_1G14840)"/>
    <property type="match status" value="1"/>
</dbReference>